<dbReference type="OrthoDB" id="42613at2"/>
<dbReference type="AlphaFoldDB" id="A0A1T4QII7"/>
<name>A0A1T4QII7_9FIRM</name>
<dbReference type="InterPro" id="IPR010359">
    <property type="entry name" value="IrrE_HExxH"/>
</dbReference>
<protein>
    <submittedName>
        <fullName evidence="2">Zn-dependent peptidase ImmA, M78 family</fullName>
    </submittedName>
</protein>
<sequence>MRLLEEIIKNIRSDLYKEIKKEALYVLDEFAGANDKALKDNIFRLIEEEKKVDLLRFPIEDDDLCGFICQHRGQTFIYINTYLPYEKQIFAAAHELYHLHNNGKRELLHRITLEEKAEINLGESKANLFAALLLVPDSSLEEELKLLKVNKASNLDLLKIIKLMDTFAVPYKTIILRLYELELINEEETKEWLAISDRNPKEGVLYHINKHQIGIKWQRRTREVKYSNLKALILDNDLAELLPKKRIEKDLGFIGDKNER</sequence>
<dbReference type="EMBL" id="FUWM01000028">
    <property type="protein sequence ID" value="SKA03535.1"/>
    <property type="molecule type" value="Genomic_DNA"/>
</dbReference>
<evidence type="ECO:0000313" key="3">
    <source>
        <dbReference type="Proteomes" id="UP000190625"/>
    </source>
</evidence>
<evidence type="ECO:0000259" key="1">
    <source>
        <dbReference type="Pfam" id="PF06114"/>
    </source>
</evidence>
<dbReference type="InterPro" id="IPR052345">
    <property type="entry name" value="Rad_response_metalloprotease"/>
</dbReference>
<organism evidence="2 3">
    <name type="scientific">Selenihalanaerobacter shriftii</name>
    <dbReference type="NCBI Taxonomy" id="142842"/>
    <lineage>
        <taxon>Bacteria</taxon>
        <taxon>Bacillati</taxon>
        <taxon>Bacillota</taxon>
        <taxon>Clostridia</taxon>
        <taxon>Halanaerobiales</taxon>
        <taxon>Halobacteroidaceae</taxon>
        <taxon>Selenihalanaerobacter</taxon>
    </lineage>
</organism>
<dbReference type="PANTHER" id="PTHR43236">
    <property type="entry name" value="ANTITOXIN HIGA1"/>
    <property type="match status" value="1"/>
</dbReference>
<evidence type="ECO:0000313" key="2">
    <source>
        <dbReference type="EMBL" id="SKA03535.1"/>
    </source>
</evidence>
<proteinExistence type="predicted"/>
<dbReference type="Proteomes" id="UP000190625">
    <property type="component" value="Unassembled WGS sequence"/>
</dbReference>
<dbReference type="PANTHER" id="PTHR43236:SF1">
    <property type="entry name" value="BLL7220 PROTEIN"/>
    <property type="match status" value="1"/>
</dbReference>
<gene>
    <name evidence="2" type="ORF">SAMN02745118_02578</name>
</gene>
<dbReference type="Pfam" id="PF06114">
    <property type="entry name" value="Peptidase_M78"/>
    <property type="match status" value="1"/>
</dbReference>
<feature type="domain" description="IrrE N-terminal-like" evidence="1">
    <location>
        <begin position="48"/>
        <end position="178"/>
    </location>
</feature>
<keyword evidence="3" id="KW-1185">Reference proteome</keyword>
<dbReference type="STRING" id="142842.SAMN02745118_02578"/>
<dbReference type="RefSeq" id="WP_078810989.1">
    <property type="nucleotide sequence ID" value="NZ_FUWM01000028.1"/>
</dbReference>
<dbReference type="Gene3D" id="1.10.10.2910">
    <property type="match status" value="1"/>
</dbReference>
<accession>A0A1T4QII7</accession>
<reference evidence="3" key="1">
    <citation type="submission" date="2017-02" db="EMBL/GenBank/DDBJ databases">
        <authorList>
            <person name="Varghese N."/>
            <person name="Submissions S."/>
        </authorList>
    </citation>
    <scope>NUCLEOTIDE SEQUENCE [LARGE SCALE GENOMIC DNA]</scope>
    <source>
        <strain evidence="3">ATCC BAA-73</strain>
    </source>
</reference>